<dbReference type="OrthoDB" id="2669107at2759"/>
<dbReference type="InParanoid" id="A0A0C3K4U0"/>
<name>A0A0C3K4U0_PISTI</name>
<evidence type="ECO:0000313" key="2">
    <source>
        <dbReference type="EMBL" id="KIO04597.1"/>
    </source>
</evidence>
<organism evidence="2 3">
    <name type="scientific">Pisolithus tinctorius Marx 270</name>
    <dbReference type="NCBI Taxonomy" id="870435"/>
    <lineage>
        <taxon>Eukaryota</taxon>
        <taxon>Fungi</taxon>
        <taxon>Dikarya</taxon>
        <taxon>Basidiomycota</taxon>
        <taxon>Agaricomycotina</taxon>
        <taxon>Agaricomycetes</taxon>
        <taxon>Agaricomycetidae</taxon>
        <taxon>Boletales</taxon>
        <taxon>Sclerodermatineae</taxon>
        <taxon>Pisolithaceae</taxon>
        <taxon>Pisolithus</taxon>
    </lineage>
</organism>
<dbReference type="AlphaFoldDB" id="A0A0C3K4U0"/>
<evidence type="ECO:0000256" key="1">
    <source>
        <dbReference type="SAM" id="Phobius"/>
    </source>
</evidence>
<keyword evidence="1" id="KW-0472">Membrane</keyword>
<accession>A0A0C3K4U0</accession>
<dbReference type="Proteomes" id="UP000054217">
    <property type="component" value="Unassembled WGS sequence"/>
</dbReference>
<sequence length="144" mass="16087">MSERAFNSYPGLCHAVSLSKALPLKLLDVSYDMTSKQQTLPSPVCGSINTNNEFSAFQATLLDASKGVTEGMDVEYKHLMQQCQRFLVGMGWLQGDELFYSNQPHRDVLTFIIAWIMNVYPLSLLFIIAASKLMKMMLTLAGVI</sequence>
<dbReference type="HOGENOM" id="CLU_150185_0_0_1"/>
<feature type="transmembrane region" description="Helical" evidence="1">
    <location>
        <begin position="108"/>
        <end position="130"/>
    </location>
</feature>
<dbReference type="EMBL" id="KN831970">
    <property type="protein sequence ID" value="KIO04597.1"/>
    <property type="molecule type" value="Genomic_DNA"/>
</dbReference>
<reference evidence="3" key="2">
    <citation type="submission" date="2015-01" db="EMBL/GenBank/DDBJ databases">
        <title>Evolutionary Origins and Diversification of the Mycorrhizal Mutualists.</title>
        <authorList>
            <consortium name="DOE Joint Genome Institute"/>
            <consortium name="Mycorrhizal Genomics Consortium"/>
            <person name="Kohler A."/>
            <person name="Kuo A."/>
            <person name="Nagy L.G."/>
            <person name="Floudas D."/>
            <person name="Copeland A."/>
            <person name="Barry K.W."/>
            <person name="Cichocki N."/>
            <person name="Veneault-Fourrey C."/>
            <person name="LaButti K."/>
            <person name="Lindquist E.A."/>
            <person name="Lipzen A."/>
            <person name="Lundell T."/>
            <person name="Morin E."/>
            <person name="Murat C."/>
            <person name="Riley R."/>
            <person name="Ohm R."/>
            <person name="Sun H."/>
            <person name="Tunlid A."/>
            <person name="Henrissat B."/>
            <person name="Grigoriev I.V."/>
            <person name="Hibbett D.S."/>
            <person name="Martin F."/>
        </authorList>
    </citation>
    <scope>NUCLEOTIDE SEQUENCE [LARGE SCALE GENOMIC DNA]</scope>
    <source>
        <strain evidence="3">Marx 270</strain>
    </source>
</reference>
<proteinExistence type="predicted"/>
<gene>
    <name evidence="2" type="ORF">M404DRAFT_142698</name>
</gene>
<keyword evidence="1" id="KW-0812">Transmembrane</keyword>
<keyword evidence="1" id="KW-1133">Transmembrane helix</keyword>
<keyword evidence="3" id="KW-1185">Reference proteome</keyword>
<reference evidence="2 3" key="1">
    <citation type="submission" date="2014-04" db="EMBL/GenBank/DDBJ databases">
        <authorList>
            <consortium name="DOE Joint Genome Institute"/>
            <person name="Kuo A."/>
            <person name="Kohler A."/>
            <person name="Costa M.D."/>
            <person name="Nagy L.G."/>
            <person name="Floudas D."/>
            <person name="Copeland A."/>
            <person name="Barry K.W."/>
            <person name="Cichocki N."/>
            <person name="Veneault-Fourrey C."/>
            <person name="LaButti K."/>
            <person name="Lindquist E.A."/>
            <person name="Lipzen A."/>
            <person name="Lundell T."/>
            <person name="Morin E."/>
            <person name="Murat C."/>
            <person name="Sun H."/>
            <person name="Tunlid A."/>
            <person name="Henrissat B."/>
            <person name="Grigoriev I.V."/>
            <person name="Hibbett D.S."/>
            <person name="Martin F."/>
            <person name="Nordberg H.P."/>
            <person name="Cantor M.N."/>
            <person name="Hua S.X."/>
        </authorList>
    </citation>
    <scope>NUCLEOTIDE SEQUENCE [LARGE SCALE GENOMIC DNA]</scope>
    <source>
        <strain evidence="2 3">Marx 270</strain>
    </source>
</reference>
<evidence type="ECO:0000313" key="3">
    <source>
        <dbReference type="Proteomes" id="UP000054217"/>
    </source>
</evidence>
<protein>
    <submittedName>
        <fullName evidence="2">Uncharacterized protein</fullName>
    </submittedName>
</protein>